<dbReference type="Pfam" id="PF14119">
    <property type="entry name" value="DUF4288"/>
    <property type="match status" value="1"/>
</dbReference>
<evidence type="ECO:0008006" key="3">
    <source>
        <dbReference type="Google" id="ProtNLM"/>
    </source>
</evidence>
<proteinExistence type="predicted"/>
<protein>
    <recommendedName>
        <fullName evidence="3">DUF4288 domain-containing protein</fullName>
    </recommendedName>
</protein>
<organism evidence="1 2">
    <name type="scientific">Ralstonia solanacearum K60</name>
    <dbReference type="NCBI Taxonomy" id="1091042"/>
    <lineage>
        <taxon>Bacteria</taxon>
        <taxon>Pseudomonadati</taxon>
        <taxon>Pseudomonadota</taxon>
        <taxon>Betaproteobacteria</taxon>
        <taxon>Burkholderiales</taxon>
        <taxon>Burkholderiaceae</taxon>
        <taxon>Ralstonia</taxon>
        <taxon>Ralstonia solanacearum species complex</taxon>
    </lineage>
</organism>
<dbReference type="AlphaFoldDB" id="A0AAP7ZM69"/>
<dbReference type="EMBL" id="NCTK01000001">
    <property type="protein sequence ID" value="OYQ12939.1"/>
    <property type="molecule type" value="Genomic_DNA"/>
</dbReference>
<dbReference type="RefSeq" id="WP_003270544.1">
    <property type="nucleotide sequence ID" value="NZ_NCTK01000001.1"/>
</dbReference>
<dbReference type="InterPro" id="IPR025630">
    <property type="entry name" value="DUF4288"/>
</dbReference>
<comment type="caution">
    <text evidence="1">The sequence shown here is derived from an EMBL/GenBank/DDBJ whole genome shotgun (WGS) entry which is preliminary data.</text>
</comment>
<name>A0AAP7ZM69_RALSL</name>
<evidence type="ECO:0000313" key="1">
    <source>
        <dbReference type="EMBL" id="OYQ12939.1"/>
    </source>
</evidence>
<reference evidence="1 2" key="1">
    <citation type="submission" date="2017-04" db="EMBL/GenBank/DDBJ databases">
        <title>Genome Announcement: Closed genomes of Ralstonia solanacearum strains K60, UW551, and UW700.</title>
        <authorList>
            <person name="Hayes M."/>
            <person name="Macintyre A.M."/>
            <person name="Allen C."/>
        </authorList>
    </citation>
    <scope>NUCLEOTIDE SEQUENCE [LARGE SCALE GENOMIC DNA]</scope>
    <source>
        <strain evidence="1 2">UW25</strain>
    </source>
</reference>
<evidence type="ECO:0000313" key="2">
    <source>
        <dbReference type="Proteomes" id="UP000216164"/>
    </source>
</evidence>
<dbReference type="Proteomes" id="UP000216164">
    <property type="component" value="Unassembled WGS sequence"/>
</dbReference>
<accession>A0AAP7ZM69</accession>
<gene>
    <name evidence="1" type="ORF">B7R77_06520</name>
</gene>
<sequence length="106" mass="11848">MRFLASLFFKSTIRDHGSAAPREGVWEEVIVLVISHTESGALARAEQLGVERSGVTYSSDSGEVTWTYVKVERVVPMEDGELIDGQELFSRYLRSSEARSILEPLD</sequence>